<dbReference type="Pfam" id="PF00149">
    <property type="entry name" value="Metallophos"/>
    <property type="match status" value="1"/>
</dbReference>
<evidence type="ECO:0000313" key="4">
    <source>
        <dbReference type="Proteomes" id="UP000005237"/>
    </source>
</evidence>
<keyword evidence="4" id="KW-1185">Reference proteome</keyword>
<comment type="catalytic activity">
    <reaction evidence="1">
        <text>O-phospho-L-threonyl-[protein] + H2O = L-threonyl-[protein] + phosphate</text>
        <dbReference type="Rhea" id="RHEA:47004"/>
        <dbReference type="Rhea" id="RHEA-COMP:11060"/>
        <dbReference type="Rhea" id="RHEA-COMP:11605"/>
        <dbReference type="ChEBI" id="CHEBI:15377"/>
        <dbReference type="ChEBI" id="CHEBI:30013"/>
        <dbReference type="ChEBI" id="CHEBI:43474"/>
        <dbReference type="ChEBI" id="CHEBI:61977"/>
        <dbReference type="EC" id="3.1.3.16"/>
    </reaction>
</comment>
<dbReference type="PROSITE" id="PS00125">
    <property type="entry name" value="SER_THR_PHOSPHATASE"/>
    <property type="match status" value="1"/>
</dbReference>
<dbReference type="Proteomes" id="UP000005237">
    <property type="component" value="Unassembled WGS sequence"/>
</dbReference>
<proteinExistence type="inferred from homology"/>
<dbReference type="InterPro" id="IPR050341">
    <property type="entry name" value="PP1_catalytic_subunit"/>
</dbReference>
<dbReference type="GO" id="GO:0005737">
    <property type="term" value="C:cytoplasm"/>
    <property type="evidence" value="ECO:0007669"/>
    <property type="project" value="TreeGrafter"/>
</dbReference>
<reference evidence="3" key="2">
    <citation type="submission" date="2022-06" db="UniProtKB">
        <authorList>
            <consortium name="EnsemblMetazoa"/>
        </authorList>
    </citation>
    <scope>IDENTIFICATION</scope>
    <source>
        <strain evidence="3">DF5081</strain>
    </source>
</reference>
<dbReference type="InterPro" id="IPR004843">
    <property type="entry name" value="Calcineurin-like_PHP"/>
</dbReference>
<feature type="domain" description="Serine/threonine specific protein phosphatases" evidence="2">
    <location>
        <begin position="176"/>
        <end position="181"/>
    </location>
</feature>
<dbReference type="InterPro" id="IPR006186">
    <property type="entry name" value="Ser/Thr-sp_prot-phosphatase"/>
</dbReference>
<dbReference type="Gene3D" id="3.60.21.10">
    <property type="match status" value="1"/>
</dbReference>
<dbReference type="AlphaFoldDB" id="A0A8R1DVI0"/>
<dbReference type="GO" id="GO:0005634">
    <property type="term" value="C:nucleus"/>
    <property type="evidence" value="ECO:0007669"/>
    <property type="project" value="TreeGrafter"/>
</dbReference>
<dbReference type="EC" id="3.1.3.16" evidence="1"/>
<accession>A0A8R1DVI0</accession>
<comment type="similarity">
    <text evidence="1">Belongs to the PPP phosphatase family.</text>
</comment>
<keyword evidence="1" id="KW-0378">Hydrolase</keyword>
<dbReference type="SUPFAM" id="SSF56300">
    <property type="entry name" value="Metallo-dependent phosphatases"/>
    <property type="match status" value="1"/>
</dbReference>
<evidence type="ECO:0000313" key="3">
    <source>
        <dbReference type="EnsemblMetazoa" id="CJA12354.1"/>
    </source>
</evidence>
<evidence type="ECO:0000256" key="1">
    <source>
        <dbReference type="RuleBase" id="RU004273"/>
    </source>
</evidence>
<dbReference type="PANTHER" id="PTHR11668">
    <property type="entry name" value="SERINE/THREONINE PROTEIN PHOSPHATASE"/>
    <property type="match status" value="1"/>
</dbReference>
<dbReference type="PRINTS" id="PR00114">
    <property type="entry name" value="STPHPHTASE"/>
</dbReference>
<name>A0A8R1DVI0_CAEJA</name>
<protein>
    <recommendedName>
        <fullName evidence="1">Serine/threonine-protein phosphatase</fullName>
        <ecNumber evidence="1">3.1.3.16</ecNumber>
    </recommendedName>
</protein>
<sequence length="368" mass="42256">MAREDRVKKFVKRILGKLIFQWKHKTSMELFSAAELAELCVRARELFWADPIYLQLKAPLNVLGDIHGQFDDLLAMFDIRGWPLTDDEFREISELLALEADEMTKLSKSQSKSVIPLQAVPSRSVAGADTDEETEEGKFKRYLFLGDYVDRGAYSMEVVILLCALKLAHPTRVFLLRGNHESRSVNGQYGFYREVVYRYDAQLYECFQNMFNVLPFCAIIEGAIMCMHGGISGDLHDFDQFSAYQRPVEVSDTGVLADLTWADPEPSILEYAPSPRGVSYLFGRTALRAFLKKHNLRLVVRGHQVVQDGYEFFDDRRLVTIFSAPNYCGQNDNTAVILSVDKKLNLSMTLYRPEKRDKEKFAKERKKK</sequence>
<evidence type="ECO:0000259" key="2">
    <source>
        <dbReference type="PROSITE" id="PS00125"/>
    </source>
</evidence>
<dbReference type="GO" id="GO:0004722">
    <property type="term" value="F:protein serine/threonine phosphatase activity"/>
    <property type="evidence" value="ECO:0007669"/>
    <property type="project" value="UniProtKB-EC"/>
</dbReference>
<dbReference type="InterPro" id="IPR029052">
    <property type="entry name" value="Metallo-depent_PP-like"/>
</dbReference>
<organism evidence="3 4">
    <name type="scientific">Caenorhabditis japonica</name>
    <dbReference type="NCBI Taxonomy" id="281687"/>
    <lineage>
        <taxon>Eukaryota</taxon>
        <taxon>Metazoa</taxon>
        <taxon>Ecdysozoa</taxon>
        <taxon>Nematoda</taxon>
        <taxon>Chromadorea</taxon>
        <taxon>Rhabditida</taxon>
        <taxon>Rhabditina</taxon>
        <taxon>Rhabditomorpha</taxon>
        <taxon>Rhabditoidea</taxon>
        <taxon>Rhabditidae</taxon>
        <taxon>Peloderinae</taxon>
        <taxon>Caenorhabditis</taxon>
    </lineage>
</organism>
<dbReference type="EnsemblMetazoa" id="CJA12354.1">
    <property type="protein sequence ID" value="CJA12354.1"/>
    <property type="gene ID" value="WBGene00131558"/>
</dbReference>
<dbReference type="PANTHER" id="PTHR11668:SF246">
    <property type="entry name" value="SERINE_THREONINE-PROTEIN PHOSPHATASE"/>
    <property type="match status" value="1"/>
</dbReference>
<dbReference type="SMART" id="SM00156">
    <property type="entry name" value="PP2Ac"/>
    <property type="match status" value="1"/>
</dbReference>
<reference evidence="4" key="1">
    <citation type="submission" date="2010-08" db="EMBL/GenBank/DDBJ databases">
        <authorList>
            <consortium name="Caenorhabditis japonica Sequencing Consortium"/>
            <person name="Wilson R.K."/>
        </authorList>
    </citation>
    <scope>NUCLEOTIDE SEQUENCE [LARGE SCALE GENOMIC DNA]</scope>
    <source>
        <strain evidence="4">DF5081</strain>
    </source>
</reference>